<dbReference type="PANTHER" id="PTHR13275">
    <property type="entry name" value="YL-1 PROTEIN TRANSCRIPTION FACTOR-LIKE 1"/>
    <property type="match status" value="1"/>
</dbReference>
<feature type="compositionally biased region" description="Acidic residues" evidence="2">
    <location>
        <begin position="66"/>
        <end position="96"/>
    </location>
</feature>
<feature type="compositionally biased region" description="Basic and acidic residues" evidence="2">
    <location>
        <begin position="97"/>
        <end position="120"/>
    </location>
</feature>
<feature type="compositionally biased region" description="Polar residues" evidence="2">
    <location>
        <begin position="438"/>
        <end position="451"/>
    </location>
</feature>
<name>A0AAQ3M8E6_9PEZI</name>
<reference evidence="4 5" key="1">
    <citation type="submission" date="2023-11" db="EMBL/GenBank/DDBJ databases">
        <title>An acidophilic fungus is an integral part of prey digestion in a carnivorous sundew plant.</title>
        <authorList>
            <person name="Tsai I.J."/>
        </authorList>
    </citation>
    <scope>NUCLEOTIDE SEQUENCE [LARGE SCALE GENOMIC DNA]</scope>
    <source>
        <strain evidence="4">169a</strain>
    </source>
</reference>
<gene>
    <name evidence="4" type="ORF">R9X50_00569100</name>
</gene>
<evidence type="ECO:0000313" key="4">
    <source>
        <dbReference type="EMBL" id="WPH02823.1"/>
    </source>
</evidence>
<feature type="region of interest" description="Disordered" evidence="2">
    <location>
        <begin position="56"/>
        <end position="228"/>
    </location>
</feature>
<accession>A0AAQ3M8E6</accession>
<feature type="region of interest" description="Disordered" evidence="2">
    <location>
        <begin position="295"/>
        <end position="451"/>
    </location>
</feature>
<evidence type="ECO:0000259" key="3">
    <source>
        <dbReference type="SMART" id="SM00993"/>
    </source>
</evidence>
<dbReference type="GO" id="GO:0005634">
    <property type="term" value="C:nucleus"/>
    <property type="evidence" value="ECO:0007669"/>
    <property type="project" value="TreeGrafter"/>
</dbReference>
<proteinExistence type="inferred from homology"/>
<dbReference type="InterPro" id="IPR046757">
    <property type="entry name" value="YL1_N"/>
</dbReference>
<feature type="domain" description="Vps72/YL1 C-terminal" evidence="3">
    <location>
        <begin position="621"/>
        <end position="650"/>
    </location>
</feature>
<organism evidence="4 5">
    <name type="scientific">Acrodontium crateriforme</name>
    <dbReference type="NCBI Taxonomy" id="150365"/>
    <lineage>
        <taxon>Eukaryota</taxon>
        <taxon>Fungi</taxon>
        <taxon>Dikarya</taxon>
        <taxon>Ascomycota</taxon>
        <taxon>Pezizomycotina</taxon>
        <taxon>Dothideomycetes</taxon>
        <taxon>Dothideomycetidae</taxon>
        <taxon>Mycosphaerellales</taxon>
        <taxon>Teratosphaeriaceae</taxon>
        <taxon>Acrodontium</taxon>
    </lineage>
</organism>
<feature type="region of interest" description="Disordered" evidence="2">
    <location>
        <begin position="1"/>
        <end position="31"/>
    </location>
</feature>
<feature type="compositionally biased region" description="Pro residues" evidence="2">
    <location>
        <begin position="412"/>
        <end position="422"/>
    </location>
</feature>
<dbReference type="Proteomes" id="UP001303373">
    <property type="component" value="Chromosome 9"/>
</dbReference>
<evidence type="ECO:0000313" key="5">
    <source>
        <dbReference type="Proteomes" id="UP001303373"/>
    </source>
</evidence>
<feature type="compositionally biased region" description="Basic and acidic residues" evidence="2">
    <location>
        <begin position="143"/>
        <end position="156"/>
    </location>
</feature>
<dbReference type="PANTHER" id="PTHR13275:SF4">
    <property type="entry name" value="VACUOLAR PROTEIN SORTING-ASSOCIATED PROTEIN 72 HOMOLOG"/>
    <property type="match status" value="1"/>
</dbReference>
<feature type="compositionally biased region" description="Polar residues" evidence="2">
    <location>
        <begin position="316"/>
        <end position="349"/>
    </location>
</feature>
<feature type="region of interest" description="Disordered" evidence="2">
    <location>
        <begin position="243"/>
        <end position="262"/>
    </location>
</feature>
<dbReference type="Pfam" id="PF05764">
    <property type="entry name" value="YL1"/>
    <property type="match status" value="1"/>
</dbReference>
<protein>
    <recommendedName>
        <fullName evidence="3">Vps72/YL1 C-terminal domain-containing protein</fullName>
    </recommendedName>
</protein>
<dbReference type="SMART" id="SM00993">
    <property type="entry name" value="YL1_C"/>
    <property type="match status" value="1"/>
</dbReference>
<dbReference type="AlphaFoldDB" id="A0AAQ3M8E6"/>
<dbReference type="Pfam" id="PF08265">
    <property type="entry name" value="YL1_C"/>
    <property type="match status" value="1"/>
</dbReference>
<evidence type="ECO:0000256" key="1">
    <source>
        <dbReference type="ARBA" id="ARBA00006832"/>
    </source>
</evidence>
<sequence>MICIPDVAMSEDDRSDSGSDSLESDDLSTTGLIATRAKRSTAGNLYSRLRANLDDEELQRELGAQDIEDDLEDYEGGDADDDDDAALDSSSDEEDAGPPKDGEAEDLTGEKEVKKAERAEAKRKRKAKDAKLVVPAWRKKKVKIADDVKTDDSAHERPKKKSERSNWLPTPADMPTRQSDRSLARANREVTHAHLKESAERSEKQRKVMKNAAERERPHKREDLTREQRLAVALKIETQTKKEFGRWEREEKERQRQRDEMLAAKRRRVIYGPIIRYWSGSAIWQGEVMREKRIIPKSHKDDTEDAEFTDEKGDTTKTTQQAEGETSETPSGPQETANQPVATISSSETGPLAQTRPIPVIDTAEGKPAECSVQDVPMTNVLPKLDQPPASSEAHIATRISDASGAADGTPTAPPASEPPANPDGHASIEAKVESDPSIATQPDSTLTHEQSIAASRDAPLLRGIQEYAAIIPQSQPQHTPMVTPVKPFQAVNFYTPSAPSIHMISSGQPSSSTPYRPSSQWLFQPYAYAGWPSTSVQPQSPPPPPLPREQAQRCLVMLDQFDNLDSAMAPKKLPKNVSILEPRELATVLIPESYPSFNSEEVKYLTAKMKKRGIEPPPKLRCALTSWPARFRDPKTGLAYADLQTYKIIQRVLAGGCAWSSLLGAWVGPTYGAMGRPAKGVPPGFASPVIEVEKTPVLKTEDSQ</sequence>
<dbReference type="EMBL" id="CP138588">
    <property type="protein sequence ID" value="WPH02823.1"/>
    <property type="molecule type" value="Genomic_DNA"/>
</dbReference>
<dbReference type="InterPro" id="IPR013272">
    <property type="entry name" value="Vps72/YL1_C"/>
</dbReference>
<evidence type="ECO:0000256" key="2">
    <source>
        <dbReference type="SAM" id="MobiDB-lite"/>
    </source>
</evidence>
<feature type="compositionally biased region" description="Basic and acidic residues" evidence="2">
    <location>
        <begin position="178"/>
        <end position="228"/>
    </location>
</feature>
<comment type="similarity">
    <text evidence="1">Belongs to the VPS72/YL1 family.</text>
</comment>
<keyword evidence="5" id="KW-1185">Reference proteome</keyword>
<feature type="compositionally biased region" description="Low complexity" evidence="2">
    <location>
        <begin position="402"/>
        <end position="411"/>
    </location>
</feature>